<keyword evidence="3" id="KW-1185">Reference proteome</keyword>
<reference evidence="2 3" key="1">
    <citation type="submission" date="2020-08" db="EMBL/GenBank/DDBJ databases">
        <authorList>
            <person name="Newling K."/>
            <person name="Davey J."/>
            <person name="Forrester S."/>
        </authorList>
    </citation>
    <scope>NUCLEOTIDE SEQUENCE [LARGE SCALE GENOMIC DNA]</scope>
    <source>
        <strain evidence="3">Crithidia deanei Carvalho (ATCC PRA-265)</strain>
    </source>
</reference>
<name>A0A7G2C3A9_9TRYP</name>
<dbReference type="AlphaFoldDB" id="A0A7G2C3A9"/>
<protein>
    <submittedName>
        <fullName evidence="2">Uncharacterized protein</fullName>
    </submittedName>
</protein>
<feature type="compositionally biased region" description="Polar residues" evidence="1">
    <location>
        <begin position="50"/>
        <end position="60"/>
    </location>
</feature>
<feature type="compositionally biased region" description="Polar residues" evidence="1">
    <location>
        <begin position="20"/>
        <end position="30"/>
    </location>
</feature>
<dbReference type="Proteomes" id="UP000515908">
    <property type="component" value="Chromosome 03"/>
</dbReference>
<evidence type="ECO:0000313" key="3">
    <source>
        <dbReference type="Proteomes" id="UP000515908"/>
    </source>
</evidence>
<dbReference type="VEuPathDB" id="TriTrypDB:ADEAN_000152300"/>
<proteinExistence type="predicted"/>
<accession>A0A7G2C3A9</accession>
<organism evidence="2 3">
    <name type="scientific">Angomonas deanei</name>
    <dbReference type="NCBI Taxonomy" id="59799"/>
    <lineage>
        <taxon>Eukaryota</taxon>
        <taxon>Discoba</taxon>
        <taxon>Euglenozoa</taxon>
        <taxon>Kinetoplastea</taxon>
        <taxon>Metakinetoplastina</taxon>
        <taxon>Trypanosomatida</taxon>
        <taxon>Trypanosomatidae</taxon>
        <taxon>Strigomonadinae</taxon>
        <taxon>Angomonas</taxon>
    </lineage>
</organism>
<evidence type="ECO:0000313" key="2">
    <source>
        <dbReference type="EMBL" id="CAD2214079.1"/>
    </source>
</evidence>
<dbReference type="EMBL" id="LR877147">
    <property type="protein sequence ID" value="CAD2214079.1"/>
    <property type="molecule type" value="Genomic_DNA"/>
</dbReference>
<sequence>MSDTPSHPLKKRQREERSPEANTDGTNAQISGDGGSSTKRVKITPDVPTDVTNAEQNASPVTEDPNVELHETFAGTLKSFLEAVVAGDFKLTPWVDNLMNTVKEKEELVAKKKEFTTEEKNTIRSIFNVIWKRDEAEKEDPVEARTPGVIAAVWNEAKTNASEENPLIPTFLKRCLQRKRLAENGTVLTCAAALLLDLSCTIDDCCFCEYVRKNCKKEVATPFGSCLITEDEAELRQLSCFGDYVFDESREIIDIKNWARGEWERSTHTLSIGGESGSGKTRAALQCANFYRGKHTELKQDDVLTVYIKVSAEGTKHWNEHVEEKDEETKKGAKIMRVMYEQNDAECKSRHVTYQSTAFLEECIKNSATDGVALRKLRAAQCHDWVCSVINQIVRCPSGMKSKNKFKAAFIVLDEIGSCPWIYKAVNGVSTDREYISKCFRGDTSFAEEVRFVCATTASESLFRDMCSTPGTFYAITMKPWLNLYEKLLLNLIEINNFSAVLKHLQKNIFFDKLVQNRRCCVLAVKNIRTLMSTVNPASSTAAAMNARFKALKGENKEEMSEVKRRQTLFNPLDEESAYAVAGFPVGVVAAEFKTLNGTAGLNAAEAQTIVAKGIRAFLCCEGKELENVFSGFPKNPLEHGLLDCRTEPQKDGTRRVTISVSASQQVMAATAYSGGAIFTCSVSSGAFETFSTSLLSTYLSGYSNSKTQI</sequence>
<gene>
    <name evidence="2" type="ORF">ADEAN_000152300</name>
</gene>
<feature type="region of interest" description="Disordered" evidence="1">
    <location>
        <begin position="1"/>
        <end position="62"/>
    </location>
</feature>
<evidence type="ECO:0000256" key="1">
    <source>
        <dbReference type="SAM" id="MobiDB-lite"/>
    </source>
</evidence>